<protein>
    <submittedName>
        <fullName evidence="1">Universal stress protein</fullName>
    </submittedName>
</protein>
<name>A0A7C1AYK8_9BACT</name>
<accession>A0A7C1AYK8</accession>
<comment type="caution">
    <text evidence="1">The sequence shown here is derived from an EMBL/GenBank/DDBJ whole genome shotgun (WGS) entry which is preliminary data.</text>
</comment>
<proteinExistence type="predicted"/>
<dbReference type="EMBL" id="DQZW01000212">
    <property type="protein sequence ID" value="HDL90142.1"/>
    <property type="molecule type" value="Genomic_DNA"/>
</dbReference>
<dbReference type="InterPro" id="IPR014729">
    <property type="entry name" value="Rossmann-like_a/b/a_fold"/>
</dbReference>
<organism evidence="1">
    <name type="scientific">Thermodesulforhabdus norvegica</name>
    <dbReference type="NCBI Taxonomy" id="39841"/>
    <lineage>
        <taxon>Bacteria</taxon>
        <taxon>Pseudomonadati</taxon>
        <taxon>Thermodesulfobacteriota</taxon>
        <taxon>Syntrophobacteria</taxon>
        <taxon>Syntrophobacterales</taxon>
        <taxon>Thermodesulforhabdaceae</taxon>
        <taxon>Thermodesulforhabdus</taxon>
    </lineage>
</organism>
<dbReference type="Proteomes" id="UP000886355">
    <property type="component" value="Unassembled WGS sequence"/>
</dbReference>
<sequence>MGQFTIVLGYDGTRTASEALRLAIFHARHFDGFVHVVYSVAEGHEGRIEEIDAARGFLRHAEEILKENHIPCETHLLVRGQSPGKD</sequence>
<gene>
    <name evidence="1" type="ORF">ENG14_04495</name>
</gene>
<dbReference type="SUPFAM" id="SSF52402">
    <property type="entry name" value="Adenine nucleotide alpha hydrolases-like"/>
    <property type="match status" value="1"/>
</dbReference>
<feature type="non-terminal residue" evidence="1">
    <location>
        <position position="86"/>
    </location>
</feature>
<dbReference type="AlphaFoldDB" id="A0A7C1AYK8"/>
<dbReference type="Gene3D" id="3.40.50.620">
    <property type="entry name" value="HUPs"/>
    <property type="match status" value="1"/>
</dbReference>
<reference evidence="1" key="1">
    <citation type="journal article" date="2020" name="mSystems">
        <title>Genome- and Community-Level Interaction Insights into Carbon Utilization and Element Cycling Functions of Hydrothermarchaeota in Hydrothermal Sediment.</title>
        <authorList>
            <person name="Zhou Z."/>
            <person name="Liu Y."/>
            <person name="Xu W."/>
            <person name="Pan J."/>
            <person name="Luo Z.H."/>
            <person name="Li M."/>
        </authorList>
    </citation>
    <scope>NUCLEOTIDE SEQUENCE [LARGE SCALE GENOMIC DNA]</scope>
    <source>
        <strain evidence="1">HyVt-19</strain>
    </source>
</reference>
<evidence type="ECO:0000313" key="1">
    <source>
        <dbReference type="EMBL" id="HDL90142.1"/>
    </source>
</evidence>